<feature type="domain" description="F-box protein AT5G49610-like beta-propeller" evidence="2">
    <location>
        <begin position="90"/>
        <end position="360"/>
    </location>
</feature>
<reference evidence="4" key="1">
    <citation type="submission" date="2024-06" db="EMBL/GenBank/DDBJ databases">
        <authorList>
            <person name="Ryan C."/>
        </authorList>
    </citation>
    <scope>NUCLEOTIDE SEQUENCE [LARGE SCALE GENOMIC DNA]</scope>
</reference>
<dbReference type="InterPro" id="IPR056594">
    <property type="entry name" value="AT5G49610-like_b-prop"/>
</dbReference>
<reference evidence="3 4" key="2">
    <citation type="submission" date="2024-10" db="EMBL/GenBank/DDBJ databases">
        <authorList>
            <person name="Ryan C."/>
        </authorList>
    </citation>
    <scope>NUCLEOTIDE SEQUENCE [LARGE SCALE GENOMIC DNA]</scope>
</reference>
<dbReference type="AlphaFoldDB" id="A0ABC9FN80"/>
<dbReference type="SUPFAM" id="SSF50965">
    <property type="entry name" value="Galactose oxidase, central domain"/>
    <property type="match status" value="1"/>
</dbReference>
<feature type="domain" description="F-box" evidence="1">
    <location>
        <begin position="9"/>
        <end position="46"/>
    </location>
</feature>
<dbReference type="SUPFAM" id="SSF81383">
    <property type="entry name" value="F-box domain"/>
    <property type="match status" value="1"/>
</dbReference>
<dbReference type="InterPro" id="IPR036047">
    <property type="entry name" value="F-box-like_dom_sf"/>
</dbReference>
<evidence type="ECO:0000313" key="3">
    <source>
        <dbReference type="EMBL" id="CAL5077664.1"/>
    </source>
</evidence>
<keyword evidence="4" id="KW-1185">Reference proteome</keyword>
<evidence type="ECO:0000313" key="4">
    <source>
        <dbReference type="Proteomes" id="UP001497457"/>
    </source>
</evidence>
<evidence type="ECO:0000259" key="2">
    <source>
        <dbReference type="Pfam" id="PF23635"/>
    </source>
</evidence>
<dbReference type="Proteomes" id="UP001497457">
    <property type="component" value="Chromosome 7b"/>
</dbReference>
<dbReference type="Pfam" id="PF12937">
    <property type="entry name" value="F-box-like"/>
    <property type="match status" value="1"/>
</dbReference>
<protein>
    <recommendedName>
        <fullName evidence="5">F-box domain-containing protein</fullName>
    </recommendedName>
</protein>
<name>A0ABC9FN80_9POAL</name>
<dbReference type="EMBL" id="OZ075117">
    <property type="protein sequence ID" value="CAL5077664.1"/>
    <property type="molecule type" value="Genomic_DNA"/>
</dbReference>
<dbReference type="Gene3D" id="1.20.1280.50">
    <property type="match status" value="1"/>
</dbReference>
<dbReference type="InterPro" id="IPR001810">
    <property type="entry name" value="F-box_dom"/>
</dbReference>
<evidence type="ECO:0000259" key="1">
    <source>
        <dbReference type="Pfam" id="PF12937"/>
    </source>
</evidence>
<dbReference type="InterPro" id="IPR011043">
    <property type="entry name" value="Gal_Oxase/kelch_b-propeller"/>
</dbReference>
<proteinExistence type="predicted"/>
<dbReference type="Pfam" id="PF23635">
    <property type="entry name" value="Beta-prop_AT5G49610-like"/>
    <property type="match status" value="1"/>
</dbReference>
<dbReference type="PANTHER" id="PTHR32133">
    <property type="entry name" value="OS07G0120400 PROTEIN"/>
    <property type="match status" value="1"/>
</dbReference>
<evidence type="ECO:0008006" key="5">
    <source>
        <dbReference type="Google" id="ProtNLM"/>
    </source>
</evidence>
<accession>A0ABC9FN80</accession>
<sequence>MLELDELVEEVLLHIPPDDPASLLRAALVCRRWRRLISGPAFRRRFLELHHHTPPMLGFFVGNNFLSIADFVSTSSIRAFSRFPVKWNAIDARHGRVLLRCTALTGDSKAAFAVWDPITGELKELPLLPTARLVNTYGGSNAAVLCAGSAVGGCSHLGCHRGDFLFVLVGIGFAYIYSSEAGAWTGRTTSADADHQHHNCLLSLAPSVLLGDTLYFMVCASSYYLVFGASNAFLKYDLSTGEMCLVLLPPGLSNKGTVLMAAENEELGLAWVEGSMLYQWSREPSGLADGVGLWAQSRAIELEMLLPADAISNSIDAIGSANGVGVIFLRTHVGIFTFDLRSSHVKKVSEARHYGSVLPYVSFYYTPPRVLFPFTQ</sequence>
<organism evidence="3 4">
    <name type="scientific">Urochloa decumbens</name>
    <dbReference type="NCBI Taxonomy" id="240449"/>
    <lineage>
        <taxon>Eukaryota</taxon>
        <taxon>Viridiplantae</taxon>
        <taxon>Streptophyta</taxon>
        <taxon>Embryophyta</taxon>
        <taxon>Tracheophyta</taxon>
        <taxon>Spermatophyta</taxon>
        <taxon>Magnoliopsida</taxon>
        <taxon>Liliopsida</taxon>
        <taxon>Poales</taxon>
        <taxon>Poaceae</taxon>
        <taxon>PACMAD clade</taxon>
        <taxon>Panicoideae</taxon>
        <taxon>Panicodae</taxon>
        <taxon>Paniceae</taxon>
        <taxon>Melinidinae</taxon>
        <taxon>Urochloa</taxon>
    </lineage>
</organism>
<gene>
    <name evidence="3" type="ORF">URODEC1_LOCUS106746</name>
</gene>
<dbReference type="PANTHER" id="PTHR32133:SF386">
    <property type="entry name" value="F-BOX DOMAIN-CONTAINING PROTEIN"/>
    <property type="match status" value="1"/>
</dbReference>